<organism evidence="3 4">
    <name type="scientific">Lineolata rhizophorae</name>
    <dbReference type="NCBI Taxonomy" id="578093"/>
    <lineage>
        <taxon>Eukaryota</taxon>
        <taxon>Fungi</taxon>
        <taxon>Dikarya</taxon>
        <taxon>Ascomycota</taxon>
        <taxon>Pezizomycotina</taxon>
        <taxon>Dothideomycetes</taxon>
        <taxon>Dothideomycetes incertae sedis</taxon>
        <taxon>Lineolatales</taxon>
        <taxon>Lineolataceae</taxon>
        <taxon>Lineolata</taxon>
    </lineage>
</organism>
<feature type="region of interest" description="Disordered" evidence="1">
    <location>
        <begin position="540"/>
        <end position="590"/>
    </location>
</feature>
<dbReference type="EMBL" id="MU001698">
    <property type="protein sequence ID" value="KAF2453345.1"/>
    <property type="molecule type" value="Genomic_DNA"/>
</dbReference>
<feature type="compositionally biased region" description="Basic and acidic residues" evidence="1">
    <location>
        <begin position="558"/>
        <end position="577"/>
    </location>
</feature>
<reference evidence="3" key="1">
    <citation type="journal article" date="2020" name="Stud. Mycol.">
        <title>101 Dothideomycetes genomes: a test case for predicting lifestyles and emergence of pathogens.</title>
        <authorList>
            <person name="Haridas S."/>
            <person name="Albert R."/>
            <person name="Binder M."/>
            <person name="Bloem J."/>
            <person name="Labutti K."/>
            <person name="Salamov A."/>
            <person name="Andreopoulos B."/>
            <person name="Baker S."/>
            <person name="Barry K."/>
            <person name="Bills G."/>
            <person name="Bluhm B."/>
            <person name="Cannon C."/>
            <person name="Castanera R."/>
            <person name="Culley D."/>
            <person name="Daum C."/>
            <person name="Ezra D."/>
            <person name="Gonzalez J."/>
            <person name="Henrissat B."/>
            <person name="Kuo A."/>
            <person name="Liang C."/>
            <person name="Lipzen A."/>
            <person name="Lutzoni F."/>
            <person name="Magnuson J."/>
            <person name="Mondo S."/>
            <person name="Nolan M."/>
            <person name="Ohm R."/>
            <person name="Pangilinan J."/>
            <person name="Park H.-J."/>
            <person name="Ramirez L."/>
            <person name="Alfaro M."/>
            <person name="Sun H."/>
            <person name="Tritt A."/>
            <person name="Yoshinaga Y."/>
            <person name="Zwiers L.-H."/>
            <person name="Turgeon B."/>
            <person name="Goodwin S."/>
            <person name="Spatafora J."/>
            <person name="Crous P."/>
            <person name="Grigoriev I."/>
        </authorList>
    </citation>
    <scope>NUCLEOTIDE SEQUENCE</scope>
    <source>
        <strain evidence="3">ATCC 16933</strain>
    </source>
</reference>
<feature type="compositionally biased region" description="Low complexity" evidence="1">
    <location>
        <begin position="379"/>
        <end position="390"/>
    </location>
</feature>
<feature type="region of interest" description="Disordered" evidence="1">
    <location>
        <begin position="480"/>
        <end position="500"/>
    </location>
</feature>
<name>A0A6A6NNK2_9PEZI</name>
<protein>
    <recommendedName>
        <fullName evidence="2">T6SS Phospholipase effector Tle1-like catalytic domain-containing protein</fullName>
    </recommendedName>
</protein>
<dbReference type="PANTHER" id="PTHR33840:SF1">
    <property type="entry name" value="TLE1 PHOSPHOLIPASE DOMAIN-CONTAINING PROTEIN"/>
    <property type="match status" value="1"/>
</dbReference>
<evidence type="ECO:0000313" key="3">
    <source>
        <dbReference type="EMBL" id="KAF2453345.1"/>
    </source>
</evidence>
<accession>A0A6A6NNK2</accession>
<evidence type="ECO:0000256" key="1">
    <source>
        <dbReference type="SAM" id="MobiDB-lite"/>
    </source>
</evidence>
<dbReference type="SUPFAM" id="SSF53474">
    <property type="entry name" value="alpha/beta-Hydrolases"/>
    <property type="match status" value="1"/>
</dbReference>
<evidence type="ECO:0000259" key="2">
    <source>
        <dbReference type="Pfam" id="PF09994"/>
    </source>
</evidence>
<dbReference type="PANTHER" id="PTHR33840">
    <property type="match status" value="1"/>
</dbReference>
<dbReference type="Pfam" id="PF09994">
    <property type="entry name" value="T6SS_Tle1-like_cat"/>
    <property type="match status" value="1"/>
</dbReference>
<evidence type="ECO:0000313" key="4">
    <source>
        <dbReference type="Proteomes" id="UP000799766"/>
    </source>
</evidence>
<dbReference type="InterPro" id="IPR018712">
    <property type="entry name" value="Tle1-like_cat"/>
</dbReference>
<proteinExistence type="predicted"/>
<dbReference type="AlphaFoldDB" id="A0A6A6NNK2"/>
<dbReference type="Proteomes" id="UP000799766">
    <property type="component" value="Unassembled WGS sequence"/>
</dbReference>
<feature type="region of interest" description="Disordered" evidence="1">
    <location>
        <begin position="379"/>
        <end position="402"/>
    </location>
</feature>
<feature type="region of interest" description="Disordered" evidence="1">
    <location>
        <begin position="1"/>
        <end position="22"/>
    </location>
</feature>
<gene>
    <name evidence="3" type="ORF">BDY21DRAFT_374914</name>
</gene>
<keyword evidence="4" id="KW-1185">Reference proteome</keyword>
<feature type="region of interest" description="Disordered" evidence="1">
    <location>
        <begin position="186"/>
        <end position="208"/>
    </location>
</feature>
<sequence length="590" mass="66028">MERELVLRPAPPRQSHDEVDRYEVDRFEFDRYDADRHGGRPRPPPPTHKRLIVCADGTWHNADDGMLNGELETPSNVARLSRAIKSVGDDGVPQIVYYQRGVGTRGNVVERVVSGVTGDGVRENILSAYSFLCNNWAPGDEMILTGFSRGAFTVRSVAGFVAVVGLLTKRGLRCLPEIFRDVQNRRNPDYRSKNPDVPFPDKPSANDPRYAEELESRGLTTLDVRIKAVAVWDTVGSLGVPRFSILTRFGLQSNESEETQFYDTKLSNCIEYAFQALALDERRSAYAPAVWEKPRGNRTVLRQVWFPGTHSNIGGGNDDQSLANITLAWMMAQLEPFLDMRMSFVLEMDDEMLQYYHSYGKRDRPWSFGMRSSVLILSTPPLGPSSSPSLSNPPSPPKGKIEDSLTGVFALGGGTTRTPGQYYAVDPLTERETTRPLRDTHEYIHPSARARLALRGPGPADKGRYDPPALDDWRLVVDYPDDGDGDGYDGGGAPPRPRPDVLWIARFPERNVSARILPESPLWGPEKALLARDPDVEAFVARPPEMGGRRRRGRRRGPAREGEGEEWRMVEDAEERRGGRRRGGYARSLP</sequence>
<dbReference type="OrthoDB" id="3057168at2759"/>
<feature type="domain" description="T6SS Phospholipase effector Tle1-like catalytic" evidence="2">
    <location>
        <begin position="49"/>
        <end position="333"/>
    </location>
</feature>
<dbReference type="InterPro" id="IPR029058">
    <property type="entry name" value="AB_hydrolase_fold"/>
</dbReference>